<organism evidence="2">
    <name type="scientific">Pseudo-nitzschia australis</name>
    <dbReference type="NCBI Taxonomy" id="44445"/>
    <lineage>
        <taxon>Eukaryota</taxon>
        <taxon>Sar</taxon>
        <taxon>Stramenopiles</taxon>
        <taxon>Ochrophyta</taxon>
        <taxon>Bacillariophyta</taxon>
        <taxon>Bacillariophyceae</taxon>
        <taxon>Bacillariophycidae</taxon>
        <taxon>Bacillariales</taxon>
        <taxon>Bacillariaceae</taxon>
        <taxon>Pseudo-nitzschia</taxon>
    </lineage>
</organism>
<protein>
    <submittedName>
        <fullName evidence="2">Uncharacterized protein</fullName>
    </submittedName>
</protein>
<evidence type="ECO:0000313" key="1">
    <source>
        <dbReference type="EMBL" id="CAE0722581.1"/>
    </source>
</evidence>
<name>A0A6V0AQJ4_9STRA</name>
<dbReference type="EMBL" id="HBIX01021929">
    <property type="protein sequence ID" value="CAE0722582.1"/>
    <property type="molecule type" value="Transcribed_RNA"/>
</dbReference>
<reference evidence="2" key="1">
    <citation type="submission" date="2021-01" db="EMBL/GenBank/DDBJ databases">
        <authorList>
            <person name="Corre E."/>
            <person name="Pelletier E."/>
            <person name="Niang G."/>
            <person name="Scheremetjew M."/>
            <person name="Finn R."/>
            <person name="Kale V."/>
            <person name="Holt S."/>
            <person name="Cochrane G."/>
            <person name="Meng A."/>
            <person name="Brown T."/>
            <person name="Cohen L."/>
        </authorList>
    </citation>
    <scope>NUCLEOTIDE SEQUENCE</scope>
    <source>
        <strain evidence="2">10249 10 AB</strain>
    </source>
</reference>
<proteinExistence type="predicted"/>
<accession>A0A6V0AQJ4</accession>
<gene>
    <name evidence="1" type="ORF">PAUS00366_LOCUS15337</name>
    <name evidence="2" type="ORF">PAUS00366_LOCUS15338</name>
</gene>
<evidence type="ECO:0000313" key="2">
    <source>
        <dbReference type="EMBL" id="CAE0722582.1"/>
    </source>
</evidence>
<dbReference type="AlphaFoldDB" id="A0A6V0AQJ4"/>
<dbReference type="EMBL" id="HBIX01021928">
    <property type="protein sequence ID" value="CAE0722581.1"/>
    <property type="molecule type" value="Transcribed_RNA"/>
</dbReference>
<sequence length="278" mass="32328">MIGTLTFRLSLAALAVSLCCIFCTTTVITVADAFASDLNRISAKHTKGSEQRVAKYDELRRDWSEKSLSYYSKVMREERRRKMGQIDSDIVVSEEYQQEFERLAKKHYFALQKIKAGRYRHAEIIYERIIRDIMQEDKDGQSCDHAKLAVTTLLLALHCQRMGNMKKTRSVFLNFFRKKVVMNESRMRNDGNIRVGNIANDANERQHEQCACSAKVLGAFALFEMKRGNSVRSLRIAQKAIDFDPSMGPMLEWKQFRDVRMRTRRNTRLTNVKDPRQP</sequence>